<keyword evidence="11" id="KW-1185">Reference proteome</keyword>
<feature type="compositionally biased region" description="Polar residues" evidence="6">
    <location>
        <begin position="230"/>
        <end position="239"/>
    </location>
</feature>
<feature type="compositionally biased region" description="Polar residues" evidence="6">
    <location>
        <begin position="3684"/>
        <end position="3695"/>
    </location>
</feature>
<dbReference type="SMART" id="SM01203">
    <property type="entry name" value="DUF3585"/>
    <property type="match status" value="1"/>
</dbReference>
<feature type="region of interest" description="Disordered" evidence="6">
    <location>
        <begin position="3873"/>
        <end position="3900"/>
    </location>
</feature>
<evidence type="ECO:0000256" key="3">
    <source>
        <dbReference type="ARBA" id="ARBA00022753"/>
    </source>
</evidence>
<feature type="region of interest" description="Disordered" evidence="6">
    <location>
        <begin position="4050"/>
        <end position="4098"/>
    </location>
</feature>
<dbReference type="CTD" id="557083"/>
<dbReference type="Pfam" id="PF12130">
    <property type="entry name" value="bMERB_dom"/>
    <property type="match status" value="1"/>
</dbReference>
<protein>
    <submittedName>
        <fullName evidence="10">EH domain binding protein 1-like 1a</fullName>
    </submittedName>
</protein>
<feature type="region of interest" description="Disordered" evidence="6">
    <location>
        <begin position="412"/>
        <end position="482"/>
    </location>
</feature>
<name>A0AAQ4QS59_GASAC</name>
<feature type="compositionally biased region" description="Basic and acidic residues" evidence="6">
    <location>
        <begin position="466"/>
        <end position="482"/>
    </location>
</feature>
<dbReference type="Pfam" id="PF00307">
    <property type="entry name" value="CH"/>
    <property type="match status" value="1"/>
</dbReference>
<keyword evidence="3" id="KW-0967">Endosome</keyword>
<dbReference type="PROSITE" id="PS51848">
    <property type="entry name" value="BMERB"/>
    <property type="match status" value="1"/>
</dbReference>
<evidence type="ECO:0000256" key="1">
    <source>
        <dbReference type="ARBA" id="ARBA00004177"/>
    </source>
</evidence>
<dbReference type="RefSeq" id="XP_040037531.1">
    <property type="nucleotide sequence ID" value="XM_040181597.1"/>
</dbReference>
<feature type="region of interest" description="Disordered" evidence="6">
    <location>
        <begin position="4140"/>
        <end position="4166"/>
    </location>
</feature>
<feature type="compositionally biased region" description="Pro residues" evidence="6">
    <location>
        <begin position="290"/>
        <end position="299"/>
    </location>
</feature>
<evidence type="ECO:0000259" key="8">
    <source>
        <dbReference type="PROSITE" id="PS51840"/>
    </source>
</evidence>
<dbReference type="PROSITE" id="PS50021">
    <property type="entry name" value="CH"/>
    <property type="match status" value="1"/>
</dbReference>
<dbReference type="InterPro" id="IPR001715">
    <property type="entry name" value="CH_dom"/>
</dbReference>
<dbReference type="SMART" id="SM00033">
    <property type="entry name" value="CH"/>
    <property type="match status" value="1"/>
</dbReference>
<evidence type="ECO:0000259" key="7">
    <source>
        <dbReference type="PROSITE" id="PS50021"/>
    </source>
</evidence>
<dbReference type="InterPro" id="IPR036872">
    <property type="entry name" value="CH_dom_sf"/>
</dbReference>
<feature type="region of interest" description="Disordered" evidence="6">
    <location>
        <begin position="3058"/>
        <end position="3169"/>
    </location>
</feature>
<dbReference type="PROSITE" id="PS51840">
    <property type="entry name" value="C2_NT"/>
    <property type="match status" value="1"/>
</dbReference>
<evidence type="ECO:0000256" key="5">
    <source>
        <dbReference type="SAM" id="Coils"/>
    </source>
</evidence>
<feature type="region of interest" description="Disordered" evidence="6">
    <location>
        <begin position="2972"/>
        <end position="2993"/>
    </location>
</feature>
<feature type="compositionally biased region" description="Polar residues" evidence="6">
    <location>
        <begin position="3071"/>
        <end position="3100"/>
    </location>
</feature>
<dbReference type="Gene3D" id="1.10.418.10">
    <property type="entry name" value="Calponin-like domain"/>
    <property type="match status" value="1"/>
</dbReference>
<feature type="region of interest" description="Disordered" evidence="6">
    <location>
        <begin position="3258"/>
        <end position="3307"/>
    </location>
</feature>
<dbReference type="GO" id="GO:0005768">
    <property type="term" value="C:endosome"/>
    <property type="evidence" value="ECO:0007669"/>
    <property type="project" value="UniProtKB-SubCell"/>
</dbReference>
<dbReference type="InterPro" id="IPR019448">
    <property type="entry name" value="NT-C2"/>
</dbReference>
<sequence length="4327" mass="478702">MTSVWKRLQRAGKKASKFQFAASFHELMIECTDKWQPDKLRVSWIRRTRRHSTKLHSWQPGIKNPYRGLVLWQVPESLDISVTLFKEPTADEFEDKDWTFVIENETKGRRKVLASADVNMKKFASATPAQYDVTLKLKPLSVKVVEATLKLNLSCVFLKEGKATDDDMQSLASLLSMKQSDIGNLDDFIDSDDEGGEERRASFGQATHVTASRRPHSFHSLEAFATFTPSKATSTSSHPPSALDPSLHTPTSSDTSQTACPTALRPHGVLSLPSATSSSSAPISSFSPTPSLPPPPAAPRHPKACFSSGELGSALTRPSSLPSAPETASWQSEWRPPKSHAPLAQPACSPKFLHLSTKDGQHIETPFSSFLEEKPQAGSGFIPSWRPQTPPIAETLSPSPLSPSSAHVLFGSPPPLLPLPSQPYKSQTATTANSDAEFKRQLSTLREEDHQCMTSTTPDATAPASRRPEPPRASDRGRDPHAGMHVVKASAGPESMASLLPLSPRKPVVQGLKYFEMPKPQVNQSESRPTRTFPSIQPTVLPFTSAHRLNCDYQECSSASVKGPLVQPRSHLSMKSIQLGNARPEPNHHISPSNSKPTPRPLQGPLQIATGSDTKPIETMGAACKKEAVTVDLGNESIAGQSGECSIVKNSHWEKPQRDIQTISPTVPIPIMEKKTRCNMTASVNSRLDPFGVLSAQQVTADNLSNEEEFKVDFASSSTKRLDVHDFDPQHCMGKVRTKIVAKSAGSTEEMCLYLSTAEHSQLCTTKSYISQSPSILQPDVTLCLPRMIKLQSSCPQYSKIHGMPSLYQSEITAWPDWRLLTPKLPSNRFPLLLHSDFSSLFKSSAGILKMVDITPSCPRSASIPGFPSALKREPNMTCLLPICPRICSIPGLASAGAVNVFEDYVLDNGSLWRKQLQIKDAFISYMSCFQEQDVPDTNMVNSMVAMLPTCSRKASIPGFPSAPLLKVPSIPNMASLLPTYPKQTIVAGMPGRQEAMAANDSWLILREYIFERPLRSNPALVSHEDKEHIRHMVDMLLSCPCKEVLPGFPSVPRKGTDTPKEMLDMLRSCPHKANVFGSPSAPQKPSMVNIMPLCPVHSKVPGCPSQTGQKLCVSSCNEWFASKILQWDIPFIKKEVQIRNAVLCFDENTAKSMSAILPSCPEKVRVPGFPSALTLTLTNVPTMVNLLPSCTKASRIPGMPLRDTSEQSEWLMASKSLLRPREKLAFEYNLLDVNVFYSDCDCVSILPSCPQTARLPGFQSVLSTVLADIPSMINSLPTCPRHSTVCGIPSRYYGYCDEAEWHVYKWPVWERPLTNQGKMPVIHDHTMHITDKVVVKIMVSMLPPCPQHSSIPGISEAGEKPVEAVMREAQTMLKTEATFPQQREIPGLHGQSSAKDWDGRYVDKDVVWKSSFNTVKDPSYRDKEITQSMLKSCHSRSLNPGTPPAYKQQVLDATLMEKHHGKNMVKLLPCCPQRSSIVGFPSRLSVISDSEVGDRLVVMMKMQDCSDFHTMYSSPKDRIMAIPSLDSSCPNIALSSYFPTVKMPDINCLPNMINIVPSCPKKASVLGLPSTHVHLSEKEWRGTTIIGSERENHTNEHLSLEERFFGNVSVREGSKLFILPSQGSEDVQQGMTMESSTPLLSSNSEGQPSSMVNGMDTLLDEASPIGFNLDTETTKSNVCSDLKRYKDEQGFWIPSEAEENAVLGKGNLHCRIWHSLPHMPLLLSVRKRHENLVSLEPSCQVVAGATQLPSQTQISNAELQLQKCPTNKTVVWEELPKTSTVKCPTDQTILWEELPKVTKEIARKSSEEEMEMTRRKVVCLSSTVLKTSNEMKTNTETGIADLMPIYPTVSNIFKCSVTAEQTEECLLNSKSTWDTPSEDKDIVHKTSSTPCAQHVPYYMKTDLLLVCPSVTCIAGMPSRLPPKGKPWCIDQKTIWEKQSKMREILAPYALTDDEMSHMVLLVPSCPRKAINPGFPSAPLYSLVCFCPSVSSTPGGSSIDEASNRSWVSQQAPILENKMKSEQVVMTASLKEKDQFRLESLEPTYLRHSCTPGIPSITQPGIAYHGSDMTSLQSSCTKTPCIEGVPSLMEPLRKGCPADYKPLEVIQTEKYIVVIEKRPHYNDMNNDTRAMSALAPTCPKSSCIVGFSSMQRDDSKDCNTFHEPLWEKQIKKTSILILENDKIKKDMRGVVSLAQSCPRESLISGFPSVPKLRINNVDMTNMVSLSSSCSKRSKIPGFPSSSNSKEWKVSRKPLFECKLQAKVVSLIDRSEGDKRSMKAMVALVPSCPKEARAPGFPSHPNSQNIYNAPNIISLFPLCSQVSKIPGFPSIDLNVSVGWIIEKMSLLKSLPKKTVIFEISNSVKKNSIVSCVPSCPKMTRIPGFPSIPNPKMVYYGLNVVNLLPLCPLVSIIPGFPSVKSQKEDGWSAELGPLMHRPLKNIQFRINSSPANIDKTYNMISLVSSCPGSSKIPGFPSVPKYNMLSIVPICAKASNLPGFASFEGTSKLQWVFDPHTMCDKPSKETVFIRHSPNEDPKSAKTMLALVASCPESSTIPGFPSAPQTKSKITSEICFVPCCSRASSLKGFASMSAIQNTGWLNETKPILLSPQKKRPEIIVPLIEKNELCCYSMRGMMTLVTSCPREARVHGFPSAPVTNRPPNMVSLYTSAPCVSCIRGFPSARTLSSECLNIQTWTTDSKSLSKNLQNEKICVIANIPAKHEEDEAKYMVAMAASCTHSTEIPGLPSISQLNSAEKEKVYCSTGKYTPQQLPHALSTQSYQKDPRMPVVPSTCLSFSNTALAYEFNGGAKQNIDLCVDNSQSQVERTVAEVAQTKGKKPMETPDTAGVLGWEVMEAEGTITENQAPSSFPAKVEDTSGLVKAIVGVFNKGFHSLTPVSMSPSYETVASIFGPSSSTLAEVEHQPMTAFSKDLKDKPLASSDETHFAGSTTSIQKIESQLEDIYIKDKIEYPGSAEPYTLDLEGDRSASPSPTTNNDDRFLVCATIRKWPPLTESDITEVSKENSGQVEEQEAFLDKWHAEETSLTGQDSHCTMYIESLLARQQTGTEEEEVRTDSISSQRNEGPQQTNMEEITSNESRTNSNVHSEKLMEKPLYIQDISPVGPHATIADRGRKPKRNVPKPQPRRFDQEKDTIPVRPLRKKDSLTSDSKQKSDVVSVNLFPEVSPIQYLEKNTSGEIQLATAPYCRMKKGAGSITSVAQNGHAQKSDSTQVTSHLSDYRHKGETESVQIYRDVVVPPCVKRRDGSLPLETPEKTAPCKPLRRKDSVTRETLVPKTNDQQDLKAKVSSDPVPPQPYKRSFFVSGALESLQSIDEPSQTEMSLLPSQPVGKKEQTIKLNLVGSASAKAATEIVCTMHTEQPSHASEWHKKDINTCVKASSLTILPSQTKGIGSITPKSEPDRLHVEQTASLSIIKKIHLPQRGKKFTLNKSGKICSDKESVKPVQIINTVYKHREEIQQSHIAGEKTVDMIGIMSSQKKEETSEKGQAEKDRQTSLCIPRPRERKRLSGSFQDDVTPMASTSKSSHGENGEASKQFGPLAFSSTTNKLSKAKHSKQFPSLPLGDQPSSSTKIMNPVTLRRSRSATEGRVQGEDGHISEKTPGASGLPVPKPRVKKRLSDSFPDATSLDLPPPRLPDTLKDTGDESVQQNDQSRLPRPLPRAKKHLSAKYSDNTVLATNVSPPELELRNPEAIHATGKETKEGPKSLDSSVISEGGFVTIQGEDNGASQLEREVLEAMEENEFHQVDAVEDDEKKLDEIIDGWTFTEKPVATNDSEKAAECMPQQANIEKVLGEEVDRAQTSQDDWLHVGDKDSERVETNARKEMRDEELDFGFVSVDADCFEEERQREKSQVGCFHQANETTTQQKRPADGDTAPEGFSPTPSLVTSSQSLLDWCQEVTQGHKGLKITNFSTSWRNGLAFCAILHHFQPENINFEMLNPYDIKDNNKKAFDGFAELGISKLMEPSDMVMLPVPDRLIVMTYLNQIRTHFTGQQLSVLHIAKNSSESSYAVAGDREGQEDPEATVRYCAQRLQEEGISLDTNGTAGTAQSADNKTRDVVPPPRSRREQVAGVQPPVAPPRTHFLSKTGFSHVKDADLVKKRRSQRRSMSLEEGDISVVVAGQDDRVISRRKSDTERTEAEVEEGRSESQDPNQYVLSQIEALEAEQSHIDNRAGVVERKLRQLLETGSDKVEEERLIQEWFILVNKKNALIRRQDHLQLLLEEQDLERKFELLNKELRDIMAIEEGQKTPVHKQREQLLLQELVSLVNQRDELVHNIDAKERGALEEDERLERGLEQRRRKYAKQQKEKCVMQ</sequence>
<feature type="compositionally biased region" description="Basic and acidic residues" evidence="6">
    <location>
        <begin position="3492"/>
        <end position="3508"/>
    </location>
</feature>
<feature type="compositionally biased region" description="Basic and acidic residues" evidence="6">
    <location>
        <begin position="436"/>
        <end position="451"/>
    </location>
</feature>
<dbReference type="InterPro" id="IPR022735">
    <property type="entry name" value="bMERB_dom"/>
</dbReference>
<dbReference type="Ensembl" id="ENSGACT00000070851.1">
    <property type="protein sequence ID" value="ENSGACP00000053712.1"/>
    <property type="gene ID" value="ENSGACG00000034087.1"/>
</dbReference>
<feature type="compositionally biased region" description="Basic and acidic residues" evidence="6">
    <location>
        <begin position="3598"/>
        <end position="3613"/>
    </location>
</feature>
<evidence type="ECO:0000256" key="4">
    <source>
        <dbReference type="ARBA" id="ARBA00023054"/>
    </source>
</evidence>
<feature type="region of interest" description="Disordered" evidence="6">
    <location>
        <begin position="190"/>
        <end position="215"/>
    </location>
</feature>
<feature type="domain" description="BMERB" evidence="9">
    <location>
        <begin position="4151"/>
        <end position="4307"/>
    </location>
</feature>
<feature type="region of interest" description="Disordered" evidence="6">
    <location>
        <begin position="374"/>
        <end position="400"/>
    </location>
</feature>
<evidence type="ECO:0000313" key="10">
    <source>
        <dbReference type="Ensembl" id="ENSGACP00000053712.1"/>
    </source>
</evidence>
<evidence type="ECO:0000256" key="2">
    <source>
        <dbReference type="ARBA" id="ARBA00022553"/>
    </source>
</evidence>
<dbReference type="FunFam" id="1.10.418.10:FF:000023">
    <property type="entry name" value="EH domain-binding protein 1 isoform X1"/>
    <property type="match status" value="1"/>
</dbReference>
<feature type="compositionally biased region" description="Low complexity" evidence="6">
    <location>
        <begin position="270"/>
        <end position="289"/>
    </location>
</feature>
<feature type="compositionally biased region" description="Polar residues" evidence="6">
    <location>
        <begin position="3524"/>
        <end position="3539"/>
    </location>
</feature>
<feature type="domain" description="Calponin-homology (CH)" evidence="7">
    <location>
        <begin position="3900"/>
        <end position="4005"/>
    </location>
</feature>
<feature type="compositionally biased region" description="Polar residues" evidence="6">
    <location>
        <begin position="316"/>
        <end position="332"/>
    </location>
</feature>
<feature type="compositionally biased region" description="Polar residues" evidence="6">
    <location>
        <begin position="248"/>
        <end position="260"/>
    </location>
</feature>
<dbReference type="GeneTree" id="ENSGT00940000161027"/>
<dbReference type="Proteomes" id="UP000007635">
    <property type="component" value="Chromosome VII"/>
</dbReference>
<reference evidence="10" key="2">
    <citation type="submission" date="2025-08" db="UniProtKB">
        <authorList>
            <consortium name="Ensembl"/>
        </authorList>
    </citation>
    <scope>IDENTIFICATION</scope>
</reference>
<dbReference type="GeneID" id="120822170"/>
<comment type="subcellular location">
    <subcellularLocation>
        <location evidence="1">Endosome</location>
    </subcellularLocation>
</comment>
<keyword evidence="2" id="KW-0597">Phosphoprotein</keyword>
<feature type="domain" description="C2 NT-type" evidence="8">
    <location>
        <begin position="8"/>
        <end position="157"/>
    </location>
</feature>
<evidence type="ECO:0000256" key="6">
    <source>
        <dbReference type="SAM" id="MobiDB-lite"/>
    </source>
</evidence>
<feature type="compositionally biased region" description="Basic and acidic residues" evidence="6">
    <location>
        <begin position="3699"/>
        <end position="3719"/>
    </location>
</feature>
<reference evidence="10" key="3">
    <citation type="submission" date="2025-09" db="UniProtKB">
        <authorList>
            <consortium name="Ensembl"/>
        </authorList>
    </citation>
    <scope>IDENTIFICATION</scope>
</reference>
<accession>A0AAQ4QS59</accession>
<dbReference type="SUPFAM" id="SSF47576">
    <property type="entry name" value="Calponin-homology domain, CH-domain"/>
    <property type="match status" value="1"/>
</dbReference>
<feature type="region of interest" description="Disordered" evidence="6">
    <location>
        <begin position="580"/>
        <end position="613"/>
    </location>
</feature>
<feature type="compositionally biased region" description="Basic and acidic residues" evidence="6">
    <location>
        <begin position="3157"/>
        <end position="3169"/>
    </location>
</feature>
<dbReference type="PANTHER" id="PTHR23167:SF91">
    <property type="entry name" value="EH DOMAIN-BINDING PROTEIN 1-LIKE PROTEIN 1"/>
    <property type="match status" value="1"/>
</dbReference>
<feature type="compositionally biased region" description="Polar residues" evidence="6">
    <location>
        <begin position="4053"/>
        <end position="4066"/>
    </location>
</feature>
<evidence type="ECO:0000259" key="9">
    <source>
        <dbReference type="PROSITE" id="PS51848"/>
    </source>
</evidence>
<evidence type="ECO:0000313" key="11">
    <source>
        <dbReference type="Proteomes" id="UP000007635"/>
    </source>
</evidence>
<feature type="region of interest" description="Disordered" evidence="6">
    <location>
        <begin position="230"/>
        <end position="346"/>
    </location>
</feature>
<feature type="compositionally biased region" description="Polar residues" evidence="6">
    <location>
        <begin position="423"/>
        <end position="434"/>
    </location>
</feature>
<dbReference type="InterPro" id="IPR050540">
    <property type="entry name" value="F-actin_Monoox_Mical"/>
</dbReference>
<dbReference type="Pfam" id="PF10358">
    <property type="entry name" value="NT-C2"/>
    <property type="match status" value="1"/>
</dbReference>
<feature type="compositionally biased region" description="Low complexity" evidence="6">
    <location>
        <begin position="454"/>
        <end position="465"/>
    </location>
</feature>
<keyword evidence="4 5" id="KW-0175">Coiled coil</keyword>
<dbReference type="PANTHER" id="PTHR23167">
    <property type="entry name" value="CALPONIN HOMOLOGY DOMAIN-CONTAINING PROTEIN DDB_G0272472-RELATED"/>
    <property type="match status" value="1"/>
</dbReference>
<organism evidence="10 11">
    <name type="scientific">Gasterosteus aculeatus aculeatus</name>
    <name type="common">three-spined stickleback</name>
    <dbReference type="NCBI Taxonomy" id="481459"/>
    <lineage>
        <taxon>Eukaryota</taxon>
        <taxon>Metazoa</taxon>
        <taxon>Chordata</taxon>
        <taxon>Craniata</taxon>
        <taxon>Vertebrata</taxon>
        <taxon>Euteleostomi</taxon>
        <taxon>Actinopterygii</taxon>
        <taxon>Neopterygii</taxon>
        <taxon>Teleostei</taxon>
        <taxon>Neoteleostei</taxon>
        <taxon>Acanthomorphata</taxon>
        <taxon>Eupercaria</taxon>
        <taxon>Perciformes</taxon>
        <taxon>Cottioidei</taxon>
        <taxon>Gasterosteales</taxon>
        <taxon>Gasterosteidae</taxon>
        <taxon>Gasterosteus</taxon>
    </lineage>
</organism>
<feature type="region of interest" description="Disordered" evidence="6">
    <location>
        <begin position="3491"/>
        <end position="3724"/>
    </location>
</feature>
<reference evidence="10 11" key="1">
    <citation type="journal article" date="2021" name="G3 (Bethesda)">
        <title>Improved contiguity of the threespine stickleback genome using long-read sequencing.</title>
        <authorList>
            <person name="Nath S."/>
            <person name="Shaw D.E."/>
            <person name="White M.A."/>
        </authorList>
    </citation>
    <scope>NUCLEOTIDE SEQUENCE [LARGE SCALE GENOMIC DNA]</scope>
    <source>
        <strain evidence="10 11">Lake Benthic</strain>
    </source>
</reference>
<feature type="compositionally biased region" description="Basic and acidic residues" evidence="6">
    <location>
        <begin position="3141"/>
        <end position="3150"/>
    </location>
</feature>
<feature type="compositionally biased region" description="Basic and acidic residues" evidence="6">
    <location>
        <begin position="4140"/>
        <end position="4162"/>
    </location>
</feature>
<proteinExistence type="predicted"/>
<feature type="compositionally biased region" description="Pro residues" evidence="6">
    <location>
        <begin position="412"/>
        <end position="421"/>
    </location>
</feature>
<feature type="coiled-coil region" evidence="5">
    <location>
        <begin position="4230"/>
        <end position="4257"/>
    </location>
</feature>